<dbReference type="AlphaFoldDB" id="A0A4Y2GNC0"/>
<dbReference type="Proteomes" id="UP000499080">
    <property type="component" value="Unassembled WGS sequence"/>
</dbReference>
<comment type="caution">
    <text evidence="1">The sequence shown here is derived from an EMBL/GenBank/DDBJ whole genome shotgun (WGS) entry which is preliminary data.</text>
</comment>
<gene>
    <name evidence="1" type="ORF">AVEN_146087_1</name>
</gene>
<dbReference type="OrthoDB" id="10595933at2759"/>
<evidence type="ECO:0000313" key="1">
    <source>
        <dbReference type="EMBL" id="GBM55043.1"/>
    </source>
</evidence>
<reference evidence="1 2" key="1">
    <citation type="journal article" date="2019" name="Sci. Rep.">
        <title>Orb-weaving spider Araneus ventricosus genome elucidates the spidroin gene catalogue.</title>
        <authorList>
            <person name="Kono N."/>
            <person name="Nakamura H."/>
            <person name="Ohtoshi R."/>
            <person name="Moran D.A.P."/>
            <person name="Shinohara A."/>
            <person name="Yoshida Y."/>
            <person name="Fujiwara M."/>
            <person name="Mori M."/>
            <person name="Tomita M."/>
            <person name="Arakawa K."/>
        </authorList>
    </citation>
    <scope>NUCLEOTIDE SEQUENCE [LARGE SCALE GENOMIC DNA]</scope>
</reference>
<accession>A0A4Y2GNC0</accession>
<proteinExistence type="predicted"/>
<name>A0A4Y2GNC0_ARAVE</name>
<protein>
    <submittedName>
        <fullName evidence="1">Uncharacterized protein</fullName>
    </submittedName>
</protein>
<keyword evidence="2" id="KW-1185">Reference proteome</keyword>
<sequence length="118" mass="12577">MYSLHGQVLQSGNSRNGPRQTHFLGRIEKRGVHTLTPPTTLNPNMCSSKCKAHPPANNTAGVAGGAEKAERFKMASAAAKDLFPHFLYLPDCLAGGSKPRVTIATAPLRKRKEGVALG</sequence>
<dbReference type="EMBL" id="BGPR01001483">
    <property type="protein sequence ID" value="GBM55043.1"/>
    <property type="molecule type" value="Genomic_DNA"/>
</dbReference>
<evidence type="ECO:0000313" key="2">
    <source>
        <dbReference type="Proteomes" id="UP000499080"/>
    </source>
</evidence>
<organism evidence="1 2">
    <name type="scientific">Araneus ventricosus</name>
    <name type="common">Orbweaver spider</name>
    <name type="synonym">Epeira ventricosa</name>
    <dbReference type="NCBI Taxonomy" id="182803"/>
    <lineage>
        <taxon>Eukaryota</taxon>
        <taxon>Metazoa</taxon>
        <taxon>Ecdysozoa</taxon>
        <taxon>Arthropoda</taxon>
        <taxon>Chelicerata</taxon>
        <taxon>Arachnida</taxon>
        <taxon>Araneae</taxon>
        <taxon>Araneomorphae</taxon>
        <taxon>Entelegynae</taxon>
        <taxon>Araneoidea</taxon>
        <taxon>Araneidae</taxon>
        <taxon>Araneus</taxon>
    </lineage>
</organism>